<reference evidence="2" key="1">
    <citation type="submission" date="2016-11" db="EMBL/GenBank/DDBJ databases">
        <authorList>
            <person name="Jaros S."/>
            <person name="Januszkiewicz K."/>
            <person name="Wedrychowicz H."/>
        </authorList>
    </citation>
    <scope>NUCLEOTIDE SEQUENCE [LARGE SCALE GENOMIC DNA]</scope>
    <source>
        <strain evidence="2">Y48</strain>
    </source>
</reference>
<feature type="domain" description="4Fe-4S Wbl-type" evidence="1">
    <location>
        <begin position="30"/>
        <end position="95"/>
    </location>
</feature>
<dbReference type="AlphaFoldDB" id="A0A1J0VV87"/>
<dbReference type="KEGG" id="nsl:BOX37_20405"/>
<dbReference type="EMBL" id="CP018082">
    <property type="protein sequence ID" value="APE35913.1"/>
    <property type="molecule type" value="Genomic_DNA"/>
</dbReference>
<dbReference type="PROSITE" id="PS51674">
    <property type="entry name" value="4FE4S_WBL"/>
    <property type="match status" value="1"/>
</dbReference>
<keyword evidence="3" id="KW-1185">Reference proteome</keyword>
<evidence type="ECO:0000313" key="3">
    <source>
        <dbReference type="Proteomes" id="UP000183810"/>
    </source>
</evidence>
<evidence type="ECO:0000259" key="1">
    <source>
        <dbReference type="PROSITE" id="PS51674"/>
    </source>
</evidence>
<protein>
    <recommendedName>
        <fullName evidence="1">4Fe-4S Wbl-type domain-containing protein</fullName>
    </recommendedName>
</protein>
<organism evidence="2 3">
    <name type="scientific">Nocardia mangyaensis</name>
    <dbReference type="NCBI Taxonomy" id="2213200"/>
    <lineage>
        <taxon>Bacteria</taxon>
        <taxon>Bacillati</taxon>
        <taxon>Actinomycetota</taxon>
        <taxon>Actinomycetes</taxon>
        <taxon>Mycobacteriales</taxon>
        <taxon>Nocardiaceae</taxon>
        <taxon>Nocardia</taxon>
    </lineage>
</organism>
<dbReference type="InterPro" id="IPR034768">
    <property type="entry name" value="4FE4S_WBL"/>
</dbReference>
<dbReference type="OrthoDB" id="4428041at2"/>
<evidence type="ECO:0000313" key="2">
    <source>
        <dbReference type="EMBL" id="APE35913.1"/>
    </source>
</evidence>
<dbReference type="Pfam" id="PF02467">
    <property type="entry name" value="Whib"/>
    <property type="match status" value="1"/>
</dbReference>
<name>A0A1J0VV87_9NOCA</name>
<accession>A0A1J0VV87</accession>
<gene>
    <name evidence="2" type="ORF">BOX37_20405</name>
</gene>
<proteinExistence type="predicted"/>
<sequence>MGDRGWRVSAWPTIRELAAELADDRLDGAACTGRASLFDAEVDGEDDTDRAYRLDAAARICHDCPVLVACNITARELGGQAVGVWAGRARGVPRPHGRPKAGAA</sequence>
<dbReference type="Proteomes" id="UP000183810">
    <property type="component" value="Chromosome"/>
</dbReference>